<name>A0ACB8QM71_9AGAM</name>
<organism evidence="1 2">
    <name type="scientific">Vararia minispora EC-137</name>
    <dbReference type="NCBI Taxonomy" id="1314806"/>
    <lineage>
        <taxon>Eukaryota</taxon>
        <taxon>Fungi</taxon>
        <taxon>Dikarya</taxon>
        <taxon>Basidiomycota</taxon>
        <taxon>Agaricomycotina</taxon>
        <taxon>Agaricomycetes</taxon>
        <taxon>Russulales</taxon>
        <taxon>Lachnocladiaceae</taxon>
        <taxon>Vararia</taxon>
    </lineage>
</organism>
<feature type="non-terminal residue" evidence="1">
    <location>
        <position position="1"/>
    </location>
</feature>
<reference evidence="1" key="1">
    <citation type="submission" date="2021-02" db="EMBL/GenBank/DDBJ databases">
        <authorList>
            <consortium name="DOE Joint Genome Institute"/>
            <person name="Ahrendt S."/>
            <person name="Looney B.P."/>
            <person name="Miyauchi S."/>
            <person name="Morin E."/>
            <person name="Drula E."/>
            <person name="Courty P.E."/>
            <person name="Chicoki N."/>
            <person name="Fauchery L."/>
            <person name="Kohler A."/>
            <person name="Kuo A."/>
            <person name="Labutti K."/>
            <person name="Pangilinan J."/>
            <person name="Lipzen A."/>
            <person name="Riley R."/>
            <person name="Andreopoulos W."/>
            <person name="He G."/>
            <person name="Johnson J."/>
            <person name="Barry K.W."/>
            <person name="Grigoriev I.V."/>
            <person name="Nagy L."/>
            <person name="Hibbett D."/>
            <person name="Henrissat B."/>
            <person name="Matheny P.B."/>
            <person name="Labbe J."/>
            <person name="Martin F."/>
        </authorList>
    </citation>
    <scope>NUCLEOTIDE SEQUENCE</scope>
    <source>
        <strain evidence="1">EC-137</strain>
    </source>
</reference>
<evidence type="ECO:0000313" key="2">
    <source>
        <dbReference type="Proteomes" id="UP000814128"/>
    </source>
</evidence>
<protein>
    <submittedName>
        <fullName evidence="1">WD40-repeat-containing domain protein</fullName>
    </submittedName>
</protein>
<sequence length="489" mass="53625">LFPWSFTSVNHIWGGAFSGIDETELWKAMVRDWAGVAIFGRMGGIIITSVIPGRLAKRVMFTHSTATDQPVSAVGWAFRKSNPFTPLALFACSRSLYILDARTCELLSVLVGHGGRITSIAVHPSRPHLICTTSRDFTGRIYDLHKSPSEGTDGNPPWNPTSPEPGWRAINKTNRGGGPHGLHATEPEGYSPGPLPAFGRCVSVLLGNRPGGHCESVLSAAFHPTLPVIATSGLDRAVKIWHLRLPGAEDSLSLFREFTPLLSTSALHTAGVLSVSWLDEDTLISHSMPAFWSYDCTKQKPGEIKIWKWLSKGRFFPSNLPWIQGRMRGTASDYEESASFQILSAVQLTEPPLSPSLRTFNHHTLGPAVCVSLARRIRILGVRDLARLDMYVRKIDSGSATEELDKLAAELDDSHIASDEDDDYAEDTEKKAEDHDDNRWHPGYGCRSDDVLGSHRDTLHAIDVGFGGRVVVGIDTAGAAWIWYERAAS</sequence>
<dbReference type="Proteomes" id="UP000814128">
    <property type="component" value="Unassembled WGS sequence"/>
</dbReference>
<gene>
    <name evidence="1" type="ORF">K488DRAFT_49238</name>
</gene>
<keyword evidence="2" id="KW-1185">Reference proteome</keyword>
<dbReference type="EMBL" id="MU273537">
    <property type="protein sequence ID" value="KAI0032725.1"/>
    <property type="molecule type" value="Genomic_DNA"/>
</dbReference>
<proteinExistence type="predicted"/>
<reference evidence="1" key="2">
    <citation type="journal article" date="2022" name="New Phytol.">
        <title>Evolutionary transition to the ectomycorrhizal habit in the genomes of a hyperdiverse lineage of mushroom-forming fungi.</title>
        <authorList>
            <person name="Looney B."/>
            <person name="Miyauchi S."/>
            <person name="Morin E."/>
            <person name="Drula E."/>
            <person name="Courty P.E."/>
            <person name="Kohler A."/>
            <person name="Kuo A."/>
            <person name="LaButti K."/>
            <person name="Pangilinan J."/>
            <person name="Lipzen A."/>
            <person name="Riley R."/>
            <person name="Andreopoulos W."/>
            <person name="He G."/>
            <person name="Johnson J."/>
            <person name="Nolan M."/>
            <person name="Tritt A."/>
            <person name="Barry K.W."/>
            <person name="Grigoriev I.V."/>
            <person name="Nagy L.G."/>
            <person name="Hibbett D."/>
            <person name="Henrissat B."/>
            <person name="Matheny P.B."/>
            <person name="Labbe J."/>
            <person name="Martin F.M."/>
        </authorList>
    </citation>
    <scope>NUCLEOTIDE SEQUENCE</scope>
    <source>
        <strain evidence="1">EC-137</strain>
    </source>
</reference>
<comment type="caution">
    <text evidence="1">The sequence shown here is derived from an EMBL/GenBank/DDBJ whole genome shotgun (WGS) entry which is preliminary data.</text>
</comment>
<evidence type="ECO:0000313" key="1">
    <source>
        <dbReference type="EMBL" id="KAI0032725.1"/>
    </source>
</evidence>
<accession>A0ACB8QM71</accession>